<reference evidence="13" key="1">
    <citation type="submission" date="2019-11" db="UniProtKB">
        <authorList>
            <consortium name="WormBaseParasite"/>
        </authorList>
    </citation>
    <scope>IDENTIFICATION</scope>
</reference>
<evidence type="ECO:0000256" key="10">
    <source>
        <dbReference type="PROSITE-ProRule" id="PRU00089"/>
    </source>
</evidence>
<dbReference type="CDD" id="cd20033">
    <property type="entry name" value="FH_FOXP"/>
    <property type="match status" value="1"/>
</dbReference>
<organism evidence="13">
    <name type="scientific">Mesocestoides corti</name>
    <name type="common">Flatworm</name>
    <dbReference type="NCBI Taxonomy" id="53468"/>
    <lineage>
        <taxon>Eukaryota</taxon>
        <taxon>Metazoa</taxon>
        <taxon>Spiralia</taxon>
        <taxon>Lophotrochozoa</taxon>
        <taxon>Platyhelminthes</taxon>
        <taxon>Cestoda</taxon>
        <taxon>Eucestoda</taxon>
        <taxon>Cyclophyllidea</taxon>
        <taxon>Mesocestoididae</taxon>
        <taxon>Mesocestoides</taxon>
    </lineage>
</organism>
<evidence type="ECO:0000259" key="12">
    <source>
        <dbReference type="PROSITE" id="PS50039"/>
    </source>
</evidence>
<dbReference type="SUPFAM" id="SSF46785">
    <property type="entry name" value="Winged helix' DNA-binding domain"/>
    <property type="match status" value="1"/>
</dbReference>
<feature type="compositionally biased region" description="Polar residues" evidence="11">
    <location>
        <begin position="480"/>
        <end position="499"/>
    </location>
</feature>
<comment type="subcellular location">
    <subcellularLocation>
        <location evidence="1 10">Nucleus</location>
    </subcellularLocation>
</comment>
<keyword evidence="4" id="KW-0863">Zinc-finger</keyword>
<dbReference type="AlphaFoldDB" id="A0A5K3F7V6"/>
<dbReference type="GO" id="GO:0005634">
    <property type="term" value="C:nucleus"/>
    <property type="evidence" value="ECO:0007669"/>
    <property type="project" value="UniProtKB-SubCell"/>
</dbReference>
<evidence type="ECO:0000256" key="1">
    <source>
        <dbReference type="ARBA" id="ARBA00004123"/>
    </source>
</evidence>
<dbReference type="PANTHER" id="PTHR45796">
    <property type="entry name" value="FORKHEAD BOX P, ISOFORM C"/>
    <property type="match status" value="1"/>
</dbReference>
<feature type="region of interest" description="Disordered" evidence="11">
    <location>
        <begin position="196"/>
        <end position="252"/>
    </location>
</feature>
<dbReference type="InterPro" id="IPR030456">
    <property type="entry name" value="TF_fork_head_CS_2"/>
</dbReference>
<feature type="region of interest" description="Disordered" evidence="11">
    <location>
        <begin position="36"/>
        <end position="63"/>
    </location>
</feature>
<keyword evidence="2" id="KW-0678">Repressor</keyword>
<evidence type="ECO:0000256" key="5">
    <source>
        <dbReference type="ARBA" id="ARBA00022833"/>
    </source>
</evidence>
<dbReference type="PROSITE" id="PS50039">
    <property type="entry name" value="FORK_HEAD_3"/>
    <property type="match status" value="1"/>
</dbReference>
<keyword evidence="5" id="KW-0862">Zinc</keyword>
<proteinExistence type="predicted"/>
<feature type="domain" description="Fork-head" evidence="12">
    <location>
        <begin position="267"/>
        <end position="354"/>
    </location>
</feature>
<evidence type="ECO:0000256" key="8">
    <source>
        <dbReference type="ARBA" id="ARBA00023163"/>
    </source>
</evidence>
<dbReference type="InterPro" id="IPR036390">
    <property type="entry name" value="WH_DNA-bd_sf"/>
</dbReference>
<keyword evidence="9 10" id="KW-0539">Nucleus</keyword>
<evidence type="ECO:0000256" key="11">
    <source>
        <dbReference type="SAM" id="MobiDB-lite"/>
    </source>
</evidence>
<keyword evidence="3" id="KW-0479">Metal-binding</keyword>
<dbReference type="InterPro" id="IPR001766">
    <property type="entry name" value="Fork_head_dom"/>
</dbReference>
<evidence type="ECO:0000256" key="6">
    <source>
        <dbReference type="ARBA" id="ARBA00023015"/>
    </source>
</evidence>
<evidence type="ECO:0000313" key="13">
    <source>
        <dbReference type="WBParaSite" id="MCU_006093-RA"/>
    </source>
</evidence>
<dbReference type="SMART" id="SM00339">
    <property type="entry name" value="FH"/>
    <property type="match status" value="1"/>
</dbReference>
<name>A0A5K3F7V6_MESCO</name>
<dbReference type="Gene3D" id="1.10.10.10">
    <property type="entry name" value="Winged helix-like DNA-binding domain superfamily/Winged helix DNA-binding domain"/>
    <property type="match status" value="1"/>
</dbReference>
<feature type="region of interest" description="Disordered" evidence="11">
    <location>
        <begin position="475"/>
        <end position="523"/>
    </location>
</feature>
<dbReference type="InterPro" id="IPR050998">
    <property type="entry name" value="FOXP"/>
</dbReference>
<dbReference type="Pfam" id="PF00250">
    <property type="entry name" value="Forkhead"/>
    <property type="match status" value="1"/>
</dbReference>
<accession>A0A5K3F7V6</accession>
<keyword evidence="7 10" id="KW-0238">DNA-binding</keyword>
<dbReference type="GO" id="GO:0008270">
    <property type="term" value="F:zinc ion binding"/>
    <property type="evidence" value="ECO:0007669"/>
    <property type="project" value="UniProtKB-KW"/>
</dbReference>
<keyword evidence="6" id="KW-0805">Transcription regulation</keyword>
<dbReference type="PANTHER" id="PTHR45796:SF4">
    <property type="entry name" value="FORKHEAD BOX P, ISOFORM C"/>
    <property type="match status" value="1"/>
</dbReference>
<evidence type="ECO:0000256" key="3">
    <source>
        <dbReference type="ARBA" id="ARBA00022723"/>
    </source>
</evidence>
<evidence type="ECO:0000256" key="7">
    <source>
        <dbReference type="ARBA" id="ARBA00023125"/>
    </source>
</evidence>
<dbReference type="PRINTS" id="PR00053">
    <property type="entry name" value="FORKHEAD"/>
</dbReference>
<dbReference type="GO" id="GO:0000978">
    <property type="term" value="F:RNA polymerase II cis-regulatory region sequence-specific DNA binding"/>
    <property type="evidence" value="ECO:0007669"/>
    <property type="project" value="TreeGrafter"/>
</dbReference>
<sequence>MRIFGLEVVYKKYVTESQVVRCMVDHLARRSKILEHQRQKLSSQTTTRASPLPITRPPPPPVTTSCAAPCNAFHPSSSGSNPPPNKVRAVSEELGVETDPMLRTLAFLQYMNESGGGVPAGGAEQALLNNLLLSRLDAAAAAAASAVPMDNGGAHSVPPQGLPYHPDSIFGLSRPMAAGIPTASLSTADVLPMKSTAPSSANAVDTFTSPSSVQKQLPSSANEEGIQAAASTATSPPQKREPHSVPPGVAEECSHSQRQFYRTQCIRPRFTYASLIRQAICESPNKCLSLSEIYAWLQKEFLYFRQNEATWKNAIRHNLSLHKCFRRVETAGGSVWIFDEQECLQRKDGKSAFYPKTGGGRVLGRNYSGRVKTIPNTSVMSSTTSAAAAAAAVAAAVRNRRLSEEQKLNPSSTPSFPATGVFPASSPTTPLAPLLLPVVAAAATTPPVKNGTSAICDQGTSCQGVEGFQGVMKQEDESTISDSENQGLSMGTNEPSPQCDSPEASNHPLVGNGPLLPPKNMAV</sequence>
<dbReference type="FunFam" id="1.10.10.10:FF:000010">
    <property type="entry name" value="Forkhead box P2 isoform B"/>
    <property type="match status" value="1"/>
</dbReference>
<feature type="DNA-binding region" description="Fork-head" evidence="10">
    <location>
        <begin position="267"/>
        <end position="354"/>
    </location>
</feature>
<dbReference type="PROSITE" id="PS00658">
    <property type="entry name" value="FORK_HEAD_2"/>
    <property type="match status" value="1"/>
</dbReference>
<dbReference type="WBParaSite" id="MCU_006093-RA">
    <property type="protein sequence ID" value="MCU_006093-RA"/>
    <property type="gene ID" value="MCU_006093"/>
</dbReference>
<dbReference type="GO" id="GO:0000981">
    <property type="term" value="F:DNA-binding transcription factor activity, RNA polymerase II-specific"/>
    <property type="evidence" value="ECO:0007669"/>
    <property type="project" value="TreeGrafter"/>
</dbReference>
<feature type="compositionally biased region" description="Polar residues" evidence="11">
    <location>
        <begin position="40"/>
        <end position="49"/>
    </location>
</feature>
<dbReference type="InterPro" id="IPR036388">
    <property type="entry name" value="WH-like_DNA-bd_sf"/>
</dbReference>
<evidence type="ECO:0000256" key="4">
    <source>
        <dbReference type="ARBA" id="ARBA00022771"/>
    </source>
</evidence>
<protein>
    <submittedName>
        <fullName evidence="13">Fork-head domain-containing protein</fullName>
    </submittedName>
</protein>
<evidence type="ECO:0000256" key="9">
    <source>
        <dbReference type="ARBA" id="ARBA00023242"/>
    </source>
</evidence>
<evidence type="ECO:0000256" key="2">
    <source>
        <dbReference type="ARBA" id="ARBA00022491"/>
    </source>
</evidence>
<feature type="compositionally biased region" description="Polar residues" evidence="11">
    <location>
        <begin position="196"/>
        <end position="222"/>
    </location>
</feature>
<keyword evidence="8" id="KW-0804">Transcription</keyword>